<name>A0A4R2HSZ9_9ACTN</name>
<dbReference type="GO" id="GO:0010126">
    <property type="term" value="P:mycothiol metabolic process"/>
    <property type="evidence" value="ECO:0007669"/>
    <property type="project" value="UniProtKB-UniRule"/>
</dbReference>
<keyword evidence="4" id="KW-1185">Reference proteome</keyword>
<sequence length="403" mass="44557">MEKSAALACRRQLASVDFVRSTWIVAFAEVAEVISKPSSRDVTGGFDWMNAAHSNQVSPTAATTATIPMINGRRDRPLRPYRASRSAVGLVGDDSVNGGPGGRSWGWAGLGGPLCLVSGDLRLLHVHAHPDDESSKGAASTARYVAEGVEVLVATCTGGERGSILNPKMDRPEVLENISEIRRQEMDAAREILGIRQEWLGWVDSGFPEGDPLPPLPEGCFAARKVEDAAAPLVKLIREFRPQVVTTYDENGGYPHPDHVMCHQITVAAFEAAGDKDAYPELGEPWQPLKLYYHHTFHYERMKALHDGMIARGLESPYADRLKDWKPDPENERRITTRVECAQYFGIRDKALLAHATQIDPDGAWFAVPLEVHQEAWPTEDYELARSLVESEQPEDDLFAGLR</sequence>
<comment type="similarity">
    <text evidence="2">Belongs to the MshB deacetylase family. Mca subfamily.</text>
</comment>
<dbReference type="Gene3D" id="3.40.50.10320">
    <property type="entry name" value="LmbE-like"/>
    <property type="match status" value="1"/>
</dbReference>
<dbReference type="NCBIfam" id="TIGR03446">
    <property type="entry name" value="mycothiol_Mca"/>
    <property type="match status" value="1"/>
</dbReference>
<dbReference type="InterPro" id="IPR017811">
    <property type="entry name" value="Mca"/>
</dbReference>
<evidence type="ECO:0000313" key="3">
    <source>
        <dbReference type="EMBL" id="TCO34491.1"/>
    </source>
</evidence>
<dbReference type="InterPro" id="IPR024078">
    <property type="entry name" value="LmbE-like_dom_sf"/>
</dbReference>
<dbReference type="Pfam" id="PF02585">
    <property type="entry name" value="PIG-L"/>
    <property type="match status" value="1"/>
</dbReference>
<dbReference type="PANTHER" id="PTHR12993">
    <property type="entry name" value="N-ACETYLGLUCOSAMINYL-PHOSPHATIDYLINOSITOL DE-N-ACETYLASE-RELATED"/>
    <property type="match status" value="1"/>
</dbReference>
<dbReference type="GO" id="GO:0016811">
    <property type="term" value="F:hydrolase activity, acting on carbon-nitrogen (but not peptide) bonds, in linear amides"/>
    <property type="evidence" value="ECO:0007669"/>
    <property type="project" value="TreeGrafter"/>
</dbReference>
<accession>A0A4R2HSZ9</accession>
<proteinExistence type="inferred from homology"/>
<comment type="cofactor">
    <cofactor evidence="2">
        <name>Zn(2+)</name>
        <dbReference type="ChEBI" id="CHEBI:29105"/>
    </cofactor>
    <text evidence="2">Binds 1 zinc ion per subunit.</text>
</comment>
<dbReference type="EMBL" id="SLWN01000002">
    <property type="protein sequence ID" value="TCO34491.1"/>
    <property type="molecule type" value="Genomic_DNA"/>
</dbReference>
<evidence type="ECO:0000313" key="4">
    <source>
        <dbReference type="Proteomes" id="UP000294508"/>
    </source>
</evidence>
<protein>
    <recommendedName>
        <fullName evidence="2">Mycothiol S-conjugate amidase</fullName>
        <ecNumber evidence="2">3.5.1.115</ecNumber>
    </recommendedName>
</protein>
<dbReference type="GO" id="GO:0010127">
    <property type="term" value="P:mycothiol-dependent detoxification"/>
    <property type="evidence" value="ECO:0007669"/>
    <property type="project" value="UniProtKB-UniRule"/>
</dbReference>
<evidence type="ECO:0000256" key="2">
    <source>
        <dbReference type="HAMAP-Rule" id="MF_01482"/>
    </source>
</evidence>
<feature type="binding site" evidence="2">
    <location>
        <position position="129"/>
    </location>
    <ligand>
        <name>Zn(2+)</name>
        <dbReference type="ChEBI" id="CHEBI:29105"/>
    </ligand>
</feature>
<dbReference type="HAMAP" id="MF_01482">
    <property type="entry name" value="Mca"/>
    <property type="match status" value="1"/>
</dbReference>
<dbReference type="PANTHER" id="PTHR12993:SF11">
    <property type="entry name" value="N-ACETYLGLUCOSAMINYL-PHOSPHATIDYLINOSITOL DE-N-ACETYLASE"/>
    <property type="match status" value="1"/>
</dbReference>
<dbReference type="EC" id="3.5.1.115" evidence="2"/>
<keyword evidence="2" id="KW-0378">Hydrolase</keyword>
<evidence type="ECO:0000256" key="1">
    <source>
        <dbReference type="ARBA" id="ARBA00022833"/>
    </source>
</evidence>
<dbReference type="GO" id="GO:0008270">
    <property type="term" value="F:zinc ion binding"/>
    <property type="evidence" value="ECO:0007669"/>
    <property type="project" value="UniProtKB-UniRule"/>
</dbReference>
<keyword evidence="2" id="KW-0479">Metal-binding</keyword>
<keyword evidence="1 2" id="KW-0862">Zinc</keyword>
<dbReference type="AlphaFoldDB" id="A0A4R2HSZ9"/>
<organism evidence="3 4">
    <name type="scientific">Kribbella steppae</name>
    <dbReference type="NCBI Taxonomy" id="2512223"/>
    <lineage>
        <taxon>Bacteria</taxon>
        <taxon>Bacillati</taxon>
        <taxon>Actinomycetota</taxon>
        <taxon>Actinomycetes</taxon>
        <taxon>Propionibacteriales</taxon>
        <taxon>Kribbellaceae</taxon>
        <taxon>Kribbella</taxon>
    </lineage>
</organism>
<dbReference type="InterPro" id="IPR003737">
    <property type="entry name" value="GlcNAc_PI_deacetylase-related"/>
</dbReference>
<comment type="function">
    <text evidence="2">A mycothiol (MSH, N-acetylcysteinyl-glucosaminyl-inositol) S-conjugate amidase, it recycles conjugated MSH to the N-acetyl cysteine conjugate (AcCys S-conjugate, a mercapturic acid) and the MSH precursor. Involved in MSH-dependent detoxification of a number of alkylating agents and antibiotics.</text>
</comment>
<reference evidence="3 4" key="1">
    <citation type="journal article" date="2015" name="Stand. Genomic Sci.">
        <title>Genomic Encyclopedia of Bacterial and Archaeal Type Strains, Phase III: the genomes of soil and plant-associated and newly described type strains.</title>
        <authorList>
            <person name="Whitman W.B."/>
            <person name="Woyke T."/>
            <person name="Klenk H.P."/>
            <person name="Zhou Y."/>
            <person name="Lilburn T.G."/>
            <person name="Beck B.J."/>
            <person name="De Vos P."/>
            <person name="Vandamme P."/>
            <person name="Eisen J.A."/>
            <person name="Garrity G."/>
            <person name="Hugenholtz P."/>
            <person name="Kyrpides N.C."/>
        </authorList>
    </citation>
    <scope>NUCLEOTIDE SEQUENCE [LARGE SCALE GENOMIC DNA]</scope>
    <source>
        <strain evidence="3 4">VKM Ac-2572</strain>
    </source>
</reference>
<dbReference type="SUPFAM" id="SSF102588">
    <property type="entry name" value="LmbE-like"/>
    <property type="match status" value="1"/>
</dbReference>
<feature type="binding site" evidence="2">
    <location>
        <position position="132"/>
    </location>
    <ligand>
        <name>Zn(2+)</name>
        <dbReference type="ChEBI" id="CHEBI:29105"/>
    </ligand>
</feature>
<gene>
    <name evidence="2" type="primary">mca</name>
    <name evidence="3" type="ORF">EV652_102557</name>
</gene>
<comment type="caution">
    <text evidence="3">The sequence shown here is derived from an EMBL/GenBank/DDBJ whole genome shotgun (WGS) entry which is preliminary data.</text>
</comment>
<comment type="catalytic activity">
    <reaction evidence="2">
        <text>mycothiol S-conjugate + H2O = an N-acetyl-L-cysteine-S-conjugate + 1D-myo-inositol 2-amino-2-deoxy-alpha-D-glucopyranoside</text>
        <dbReference type="Rhea" id="RHEA:36543"/>
        <dbReference type="ChEBI" id="CHEBI:15377"/>
        <dbReference type="ChEBI" id="CHEBI:58718"/>
        <dbReference type="ChEBI" id="CHEBI:58886"/>
        <dbReference type="ChEBI" id="CHEBI:59633"/>
        <dbReference type="EC" id="3.5.1.115"/>
    </reaction>
</comment>
<comment type="subunit">
    <text evidence="2">Monomer.</text>
</comment>
<feature type="binding site" evidence="2">
    <location>
        <position position="259"/>
    </location>
    <ligand>
        <name>Zn(2+)</name>
        <dbReference type="ChEBI" id="CHEBI:29105"/>
    </ligand>
</feature>
<dbReference type="Proteomes" id="UP000294508">
    <property type="component" value="Unassembled WGS sequence"/>
</dbReference>